<reference evidence="4 5" key="1">
    <citation type="submission" date="2017-01" db="EMBL/GenBank/DDBJ databases">
        <authorList>
            <person name="Mah S.A."/>
            <person name="Swanson W.J."/>
            <person name="Moy G.W."/>
            <person name="Vacquier V.D."/>
        </authorList>
    </citation>
    <scope>NUCLEOTIDE SEQUENCE [LARGE SCALE GENOMIC DNA]</scope>
    <source>
        <strain evidence="4 5">DSM 45758</strain>
    </source>
</reference>
<evidence type="ECO:0000256" key="1">
    <source>
        <dbReference type="ARBA" id="ARBA00004196"/>
    </source>
</evidence>
<dbReference type="PANTHER" id="PTHR30036:SF8">
    <property type="entry name" value="ABC-TYPE SUGAR TRANSPORT SYSTEM PERIPLASMIC COMPONENT-LIKE PROTEIN"/>
    <property type="match status" value="1"/>
</dbReference>
<keyword evidence="5" id="KW-1185">Reference proteome</keyword>
<dbReference type="GO" id="GO:0015762">
    <property type="term" value="P:rhamnose transmembrane transport"/>
    <property type="evidence" value="ECO:0007669"/>
    <property type="project" value="InterPro"/>
</dbReference>
<dbReference type="GO" id="GO:0030246">
    <property type="term" value="F:carbohydrate binding"/>
    <property type="evidence" value="ECO:0007669"/>
    <property type="project" value="TreeGrafter"/>
</dbReference>
<organism evidence="4 5">
    <name type="scientific">Micromonospora avicenniae</name>
    <dbReference type="NCBI Taxonomy" id="1198245"/>
    <lineage>
        <taxon>Bacteria</taxon>
        <taxon>Bacillati</taxon>
        <taxon>Actinomycetota</taxon>
        <taxon>Actinomycetes</taxon>
        <taxon>Micromonosporales</taxon>
        <taxon>Micromonosporaceae</taxon>
        <taxon>Micromonospora</taxon>
    </lineage>
</organism>
<dbReference type="Pfam" id="PF13407">
    <property type="entry name" value="Peripla_BP_4"/>
    <property type="match status" value="1"/>
</dbReference>
<evidence type="ECO:0000313" key="5">
    <source>
        <dbReference type="Proteomes" id="UP000186004"/>
    </source>
</evidence>
<dbReference type="PROSITE" id="PS51257">
    <property type="entry name" value="PROKAR_LIPOPROTEIN"/>
    <property type="match status" value="1"/>
</dbReference>
<dbReference type="CDD" id="cd20000">
    <property type="entry name" value="PBP1_ABC_rhamnose"/>
    <property type="match status" value="1"/>
</dbReference>
<dbReference type="Gene3D" id="3.40.50.2300">
    <property type="match status" value="2"/>
</dbReference>
<comment type="subcellular location">
    <subcellularLocation>
        <location evidence="1">Cell envelope</location>
    </subcellularLocation>
</comment>
<dbReference type="AlphaFoldDB" id="A0A1N6VHP6"/>
<dbReference type="InterPro" id="IPR028082">
    <property type="entry name" value="Peripla_BP_I"/>
</dbReference>
<proteinExistence type="predicted"/>
<evidence type="ECO:0000313" key="4">
    <source>
        <dbReference type="EMBL" id="SIQ77361.1"/>
    </source>
</evidence>
<dbReference type="InterPro" id="IPR025997">
    <property type="entry name" value="SBP_2_dom"/>
</dbReference>
<dbReference type="GO" id="GO:0030288">
    <property type="term" value="C:outer membrane-bounded periplasmic space"/>
    <property type="evidence" value="ECO:0007669"/>
    <property type="project" value="TreeGrafter"/>
</dbReference>
<dbReference type="NCBIfam" id="TIGR02637">
    <property type="entry name" value="RhaS"/>
    <property type="match status" value="1"/>
</dbReference>
<evidence type="ECO:0000256" key="2">
    <source>
        <dbReference type="SAM" id="SignalP"/>
    </source>
</evidence>
<dbReference type="Proteomes" id="UP000186004">
    <property type="component" value="Unassembled WGS sequence"/>
</dbReference>
<protein>
    <submittedName>
        <fullName evidence="4">Monosaccharide ABC transporter substrate-binding protein, CUT2 family</fullName>
    </submittedName>
</protein>
<dbReference type="EMBL" id="FTNF01000004">
    <property type="protein sequence ID" value="SIQ77361.1"/>
    <property type="molecule type" value="Genomic_DNA"/>
</dbReference>
<evidence type="ECO:0000259" key="3">
    <source>
        <dbReference type="Pfam" id="PF13407"/>
    </source>
</evidence>
<feature type="signal peptide" evidence="2">
    <location>
        <begin position="1"/>
        <end position="28"/>
    </location>
</feature>
<feature type="chain" id="PRO_5039627675" evidence="2">
    <location>
        <begin position="29"/>
        <end position="361"/>
    </location>
</feature>
<dbReference type="OrthoDB" id="9781890at2"/>
<dbReference type="SUPFAM" id="SSF53822">
    <property type="entry name" value="Periplasmic binding protein-like I"/>
    <property type="match status" value="1"/>
</dbReference>
<name>A0A1N6VHP6_9ACTN</name>
<keyword evidence="2" id="KW-0732">Signal</keyword>
<dbReference type="PANTHER" id="PTHR30036">
    <property type="entry name" value="D-XYLOSE-BINDING PERIPLASMIC PROTEIN"/>
    <property type="match status" value="1"/>
</dbReference>
<feature type="domain" description="Periplasmic binding protein" evidence="3">
    <location>
        <begin position="61"/>
        <end position="318"/>
    </location>
</feature>
<dbReference type="InterPro" id="IPR050555">
    <property type="entry name" value="Bact_Solute-Bind_Prot2"/>
</dbReference>
<gene>
    <name evidence="4" type="ORF">SAMN05444858_104123</name>
</gene>
<dbReference type="RefSeq" id="WP_076469529.1">
    <property type="nucleotide sequence ID" value="NZ_FTNF01000004.1"/>
</dbReference>
<accession>A0A1N6VHP6</accession>
<sequence>MSAHRRGFRFGATGLALAALLLSATACGGTTRENSGNDPGAGNQASGAANPDAQIREGLKIAFLPKQVNNPYFTVSDNGGKTAVTEIKGEFKEVGPSEASASSQVSYINTLSQQGMDVIVTSANDPNAICGALNQAKAAGAKIVTFDSDTKPECRQIFVNQVTAEGIAENQVKLISEQIGGAGEIAILSATANATNQNAWIELMKQQLTKPEYSKIKLVTVAYGNDDDQKSFQETQGLLQSYPNLKGIISPTTVGVAAAARYLSGSQYKGKVKLTGLGTPNQMRQYVKDGTVDAFALWNPADLGYLAAYAGAALAAGQITGAEGEKFTAGKLGEYTVGKDGVVVLGPPTVFDKNNIDKFDF</sequence>
<dbReference type="InterPro" id="IPR013459">
    <property type="entry name" value="RhaS"/>
</dbReference>
<dbReference type="STRING" id="1198245.SAMN05444858_104123"/>